<dbReference type="KEGG" id="vg:36842249"/>
<dbReference type="SUPFAM" id="SSF82185">
    <property type="entry name" value="Histone H3 K4-specific methyltransferase SET7/9 N-terminal domain"/>
    <property type="match status" value="1"/>
</dbReference>
<dbReference type="InterPro" id="IPR001810">
    <property type="entry name" value="F-box_dom"/>
</dbReference>
<accession>A0A2U7UCW6</accession>
<evidence type="ECO:0000256" key="1">
    <source>
        <dbReference type="ARBA" id="ARBA00022737"/>
    </source>
</evidence>
<proteinExistence type="predicted"/>
<evidence type="ECO:0000313" key="4">
    <source>
        <dbReference type="EMBL" id="AVK76294.1"/>
    </source>
</evidence>
<dbReference type="Gene3D" id="1.20.1280.50">
    <property type="match status" value="1"/>
</dbReference>
<dbReference type="EMBL" id="MG011690">
    <property type="protein sequence ID" value="AVK76294.1"/>
    <property type="molecule type" value="Genomic_DNA"/>
</dbReference>
<feature type="region of interest" description="Disordered" evidence="2">
    <location>
        <begin position="1"/>
        <end position="20"/>
    </location>
</feature>
<protein>
    <submittedName>
        <fullName evidence="4">Morn repeat domain containing protein</fullName>
    </submittedName>
</protein>
<evidence type="ECO:0000256" key="2">
    <source>
        <dbReference type="SAM" id="MobiDB-lite"/>
    </source>
</evidence>
<dbReference type="InterPro" id="IPR003409">
    <property type="entry name" value="MORN"/>
</dbReference>
<dbReference type="RefSeq" id="YP_009482297.1">
    <property type="nucleotide sequence ID" value="NC_037666.1"/>
</dbReference>
<reference evidence="4" key="1">
    <citation type="journal article" date="2018" name="Nat. Commun.">
        <title>Diversity and evolution of the emerging Pandoraviridae family.</title>
        <authorList>
            <person name="Legendre M."/>
            <person name="Fabre E."/>
            <person name="Poirot O."/>
            <person name="Jeudy S."/>
            <person name="Lartigue A."/>
            <person name="Alempic J.M."/>
            <person name="Beucher L."/>
            <person name="Philippe N."/>
            <person name="Bertaux L."/>
            <person name="Christo-Foroux E."/>
            <person name="Labadie K."/>
            <person name="Coute Y."/>
            <person name="Abergel C."/>
            <person name="Claverie J.M."/>
        </authorList>
    </citation>
    <scope>NUCLEOTIDE SEQUENCE [LARGE SCALE GENOMIC DNA]</scope>
    <source>
        <strain evidence="4">Neocaledonia</strain>
    </source>
</reference>
<dbReference type="Pfam" id="PF02493">
    <property type="entry name" value="MORN"/>
    <property type="match status" value="5"/>
</dbReference>
<evidence type="ECO:0000259" key="3">
    <source>
        <dbReference type="PROSITE" id="PS50181"/>
    </source>
</evidence>
<dbReference type="SUPFAM" id="SSF81383">
    <property type="entry name" value="F-box domain"/>
    <property type="match status" value="1"/>
</dbReference>
<keyword evidence="1" id="KW-0677">Repeat</keyword>
<dbReference type="PANTHER" id="PTHR23084:SF263">
    <property type="entry name" value="MORN REPEAT-CONTAINING PROTEIN 1"/>
    <property type="match status" value="1"/>
</dbReference>
<feature type="domain" description="F-box" evidence="3">
    <location>
        <begin position="32"/>
        <end position="79"/>
    </location>
</feature>
<dbReference type="Proteomes" id="UP000249287">
    <property type="component" value="Segment"/>
</dbReference>
<dbReference type="PANTHER" id="PTHR23084">
    <property type="entry name" value="PHOSPHATIDYLINOSITOL-4-PHOSPHATE 5-KINASE RELATED"/>
    <property type="match status" value="1"/>
</dbReference>
<organism evidence="4">
    <name type="scientific">Pandoravirus neocaledonia</name>
    <dbReference type="NCBI Taxonomy" id="2107708"/>
    <lineage>
        <taxon>Viruses</taxon>
        <taxon>Pandoravirus</taxon>
    </lineage>
</organism>
<sequence length="473" mass="53313">MLSIGATQGERPHKRARMSDAAPDNMLCDAADPTFSLLPDEIVLALLRVLGTPDVAARAACVSRRLARLAADPALWQHFHALHHGNPLHKHFAAFNKDWRWLYRARSCRRCKTLTRCVDNDDDDGDDDAGAKGVCYDRDRDDDCGHIRLAEKHFYWGDLRAGAPHGYGLHMSVRPRRNDKTEHACACALLAQTPPAAWTVHYEGQWHEGQHHGRGFSAMLADKQHHVIDFVHGNRRYEGEFVHGKPHGQGRLVWDDGSTFDGSFRDGIRHTPGVYVWPSGNRYKGEWAGAERHGQGTFTWTKKGYSLRCSWRANRSYGWGVCTWSNGQRLEALWDSRVPRDDGIFVAPDGRRFIDTANEIFIVGRAAIADDADPQGEWGGRFRRLREIRDGRTDANDSHPDNRVDALSVVKVIEATYPDYSRVLSKWKRGGAVSREVVFHSVACDRVVEKEEEGATGERHTVLRCMACLYAAS</sequence>
<gene>
    <name evidence="4" type="ORF">pneo_cds_687</name>
</gene>
<name>A0A2U7UCW6_9VIRU</name>
<dbReference type="InterPro" id="IPR036047">
    <property type="entry name" value="F-box-like_dom_sf"/>
</dbReference>
<dbReference type="Gene3D" id="2.20.110.10">
    <property type="entry name" value="Histone H3 K4-specific methyltransferase SET7/9 N-terminal domain"/>
    <property type="match status" value="2"/>
</dbReference>
<dbReference type="PROSITE" id="PS50181">
    <property type="entry name" value="FBOX"/>
    <property type="match status" value="1"/>
</dbReference>
<dbReference type="GeneID" id="36842249"/>
<dbReference type="SMART" id="SM00698">
    <property type="entry name" value="MORN"/>
    <property type="match status" value="4"/>
</dbReference>
<dbReference type="Pfam" id="PF12937">
    <property type="entry name" value="F-box-like"/>
    <property type="match status" value="1"/>
</dbReference>